<dbReference type="PANTHER" id="PTHR43674:SF2">
    <property type="entry name" value="BETA-UREIDOPROPIONASE"/>
    <property type="match status" value="1"/>
</dbReference>
<keyword evidence="3" id="KW-1185">Reference proteome</keyword>
<dbReference type="PANTHER" id="PTHR43674">
    <property type="entry name" value="NITRILASE C965.09-RELATED"/>
    <property type="match status" value="1"/>
</dbReference>
<organism evidence="2 3">
    <name type="scientific">Nonomuraea guangzhouensis</name>
    <dbReference type="NCBI Taxonomy" id="1291555"/>
    <lineage>
        <taxon>Bacteria</taxon>
        <taxon>Bacillati</taxon>
        <taxon>Actinomycetota</taxon>
        <taxon>Actinomycetes</taxon>
        <taxon>Streptosporangiales</taxon>
        <taxon>Streptosporangiaceae</taxon>
        <taxon>Nonomuraea</taxon>
    </lineage>
</organism>
<dbReference type="Pfam" id="PF00795">
    <property type="entry name" value="CN_hydrolase"/>
    <property type="match status" value="1"/>
</dbReference>
<protein>
    <submittedName>
        <fullName evidence="2">Carbon-nitrogen hydrolase family protein</fullName>
    </submittedName>
</protein>
<reference evidence="3" key="1">
    <citation type="journal article" date="2019" name="Int. J. Syst. Evol. Microbiol.">
        <title>The Global Catalogue of Microorganisms (GCM) 10K type strain sequencing project: providing services to taxonomists for standard genome sequencing and annotation.</title>
        <authorList>
            <consortium name="The Broad Institute Genomics Platform"/>
            <consortium name="The Broad Institute Genome Sequencing Center for Infectious Disease"/>
            <person name="Wu L."/>
            <person name="Ma J."/>
        </authorList>
    </citation>
    <scope>NUCLEOTIDE SEQUENCE [LARGE SCALE GENOMIC DNA]</scope>
    <source>
        <strain evidence="3">CGMCC 1.15399</strain>
    </source>
</reference>
<dbReference type="GO" id="GO:0016787">
    <property type="term" value="F:hydrolase activity"/>
    <property type="evidence" value="ECO:0007669"/>
    <property type="project" value="UniProtKB-KW"/>
</dbReference>
<feature type="domain" description="CN hydrolase" evidence="1">
    <location>
        <begin position="5"/>
        <end position="233"/>
    </location>
</feature>
<dbReference type="EMBL" id="JBHUCM010000073">
    <property type="protein sequence ID" value="MFD1547245.1"/>
    <property type="molecule type" value="Genomic_DNA"/>
</dbReference>
<dbReference type="RefSeq" id="WP_219539863.1">
    <property type="nucleotide sequence ID" value="NZ_JAHKRM010000082.1"/>
</dbReference>
<dbReference type="Proteomes" id="UP001597097">
    <property type="component" value="Unassembled WGS sequence"/>
</dbReference>
<proteinExistence type="predicted"/>
<sequence>MRVPLTLAVAQPLCVAADVAANAAIHVAMVRTCGARVVVFPELSLTGYELAAPSIVADDPRLTPIVQACKEEKAVALAGAPVRGPDGRDYIATLAIDGTQATVAYRKMWLHPSELDRFTSGDEPAVVEVDGWRLGLAICRDSGVSEHARATAGLGIDVYAASTLFSLSAGNRRDARMRAIAAEHRIWVATASFAGSTGGYPKTSGGSGIWAPDGSLTAQAGLRTGTFAQAPLI</sequence>
<evidence type="ECO:0000313" key="3">
    <source>
        <dbReference type="Proteomes" id="UP001597097"/>
    </source>
</evidence>
<dbReference type="InterPro" id="IPR050345">
    <property type="entry name" value="Aliph_Amidase/BUP"/>
</dbReference>
<accession>A0ABW4GX93</accession>
<dbReference type="InterPro" id="IPR003010">
    <property type="entry name" value="C-N_Hydrolase"/>
</dbReference>
<dbReference type="CDD" id="cd07197">
    <property type="entry name" value="nitrilase"/>
    <property type="match status" value="1"/>
</dbReference>
<evidence type="ECO:0000259" key="1">
    <source>
        <dbReference type="PROSITE" id="PS50263"/>
    </source>
</evidence>
<comment type="caution">
    <text evidence="2">The sequence shown here is derived from an EMBL/GenBank/DDBJ whole genome shotgun (WGS) entry which is preliminary data.</text>
</comment>
<gene>
    <name evidence="2" type="ORF">ACFSJ0_60150</name>
</gene>
<name>A0ABW4GX93_9ACTN</name>
<evidence type="ECO:0000313" key="2">
    <source>
        <dbReference type="EMBL" id="MFD1547245.1"/>
    </source>
</evidence>
<keyword evidence="2" id="KW-0378">Hydrolase</keyword>
<dbReference type="PROSITE" id="PS50263">
    <property type="entry name" value="CN_HYDROLASE"/>
    <property type="match status" value="1"/>
</dbReference>